<reference evidence="2 3" key="1">
    <citation type="submission" date="2017-07" db="EMBL/GenBank/DDBJ databases">
        <title>Complete genome sequence of Spiroplasma corruscae EC-1 (DSM 19793).</title>
        <authorList>
            <person name="Tsai Y.-M."/>
            <person name="Lo W.-S."/>
            <person name="Kuo C.-H."/>
        </authorList>
    </citation>
    <scope>NUCLEOTIDE SEQUENCE [LARGE SCALE GENOMIC DNA]</scope>
    <source>
        <strain evidence="2 3">EC-1</strain>
    </source>
</reference>
<keyword evidence="1" id="KW-0812">Transmembrane</keyword>
<feature type="transmembrane region" description="Helical" evidence="1">
    <location>
        <begin position="162"/>
        <end position="184"/>
    </location>
</feature>
<keyword evidence="1" id="KW-0472">Membrane</keyword>
<sequence length="303" mass="35624">MNSLTSKNSFIRLIIFTFKSVFKSFKLYVFMLLLPIIYYLFSYLYNNNFDKIIINPAIMLNKLFLPSIFSIFFATSLIFDWNNTMFNKYLNIFKLKKSYIIISLITIFIILNIIFLLLFIVVTSLLDLFFINRSMLNALKASSYSELVKEDVISTIVTFRRVVGITFTLLLSFILNFIIGYTIGNYLKNGITAQILNILILTVTLIWSEQLIDPNNSEFYNSILGFGYLVPQKYLTWLLYFFYIDIETSLDFINLIIINLSVDLFFKNYNLILPIIAFQIFIITAINYNYSNVIVKVKKWKRL</sequence>
<feature type="transmembrane region" description="Helical" evidence="1">
    <location>
        <begin position="271"/>
        <end position="290"/>
    </location>
</feature>
<name>A0A222EPG1_9MOLU</name>
<evidence type="ECO:0000313" key="3">
    <source>
        <dbReference type="Proteomes" id="UP000203229"/>
    </source>
</evidence>
<proteinExistence type="predicted"/>
<accession>A0A222EPG1</accession>
<evidence type="ECO:0000256" key="1">
    <source>
        <dbReference type="SAM" id="Phobius"/>
    </source>
</evidence>
<evidence type="ECO:0000313" key="2">
    <source>
        <dbReference type="EMBL" id="ASP28408.1"/>
    </source>
</evidence>
<dbReference type="KEGG" id="scou:SCORR_v1c06360"/>
<keyword evidence="1" id="KW-1133">Transmembrane helix</keyword>
<feature type="transmembrane region" description="Helical" evidence="1">
    <location>
        <begin position="27"/>
        <end position="45"/>
    </location>
</feature>
<dbReference type="EMBL" id="CP022535">
    <property type="protein sequence ID" value="ASP28408.1"/>
    <property type="molecule type" value="Genomic_DNA"/>
</dbReference>
<dbReference type="RefSeq" id="WP_094049108.1">
    <property type="nucleotide sequence ID" value="NZ_CP022535.1"/>
</dbReference>
<keyword evidence="3" id="KW-1185">Reference proteome</keyword>
<organism evidence="2 3">
    <name type="scientific">Spiroplasma corruscae</name>
    <dbReference type="NCBI Taxonomy" id="216934"/>
    <lineage>
        <taxon>Bacteria</taxon>
        <taxon>Bacillati</taxon>
        <taxon>Mycoplasmatota</taxon>
        <taxon>Mollicutes</taxon>
        <taxon>Entomoplasmatales</taxon>
        <taxon>Spiroplasmataceae</taxon>
        <taxon>Spiroplasma</taxon>
    </lineage>
</organism>
<dbReference type="AlphaFoldDB" id="A0A222EPG1"/>
<protein>
    <submittedName>
        <fullName evidence="2">Uncharacterized protein</fullName>
    </submittedName>
</protein>
<feature type="transmembrane region" description="Helical" evidence="1">
    <location>
        <begin position="99"/>
        <end position="130"/>
    </location>
</feature>
<feature type="transmembrane region" description="Helical" evidence="1">
    <location>
        <begin position="57"/>
        <end position="79"/>
    </location>
</feature>
<dbReference type="OrthoDB" id="390304at2"/>
<gene>
    <name evidence="2" type="ORF">SCORR_v1c06360</name>
</gene>
<dbReference type="Proteomes" id="UP000203229">
    <property type="component" value="Chromosome"/>
</dbReference>